<evidence type="ECO:0000259" key="2">
    <source>
        <dbReference type="PROSITE" id="PS50883"/>
    </source>
</evidence>
<keyword evidence="1" id="KW-1133">Transmembrane helix</keyword>
<dbReference type="InterPro" id="IPR035919">
    <property type="entry name" value="EAL_sf"/>
</dbReference>
<dbReference type="GO" id="GO:0052621">
    <property type="term" value="F:diguanylate cyclase activity"/>
    <property type="evidence" value="ECO:0007669"/>
    <property type="project" value="UniProtKB-EC"/>
</dbReference>
<dbReference type="EMBL" id="JBAJEX010000013">
    <property type="protein sequence ID" value="MEO1767930.1"/>
    <property type="molecule type" value="Genomic_DNA"/>
</dbReference>
<proteinExistence type="predicted"/>
<protein>
    <submittedName>
        <fullName evidence="4">Bifunctional diguanylate cyclase/phosphodiesterase</fullName>
        <ecNumber evidence="4">2.7.7.65</ecNumber>
        <ecNumber evidence="4">3.1.4.52</ecNumber>
    </submittedName>
</protein>
<evidence type="ECO:0000256" key="1">
    <source>
        <dbReference type="SAM" id="Phobius"/>
    </source>
</evidence>
<dbReference type="PROSITE" id="PS50887">
    <property type="entry name" value="GGDEF"/>
    <property type="match status" value="1"/>
</dbReference>
<dbReference type="InterPro" id="IPR043128">
    <property type="entry name" value="Rev_trsase/Diguanyl_cyclase"/>
</dbReference>
<dbReference type="RefSeq" id="WP_347309041.1">
    <property type="nucleotide sequence ID" value="NZ_JBAJEX010000013.1"/>
</dbReference>
<keyword evidence="4" id="KW-0808">Transferase</keyword>
<dbReference type="InterPro" id="IPR001633">
    <property type="entry name" value="EAL_dom"/>
</dbReference>
<dbReference type="SMART" id="SM00052">
    <property type="entry name" value="EAL"/>
    <property type="match status" value="1"/>
</dbReference>
<dbReference type="EC" id="2.7.7.65" evidence="4"/>
<reference evidence="4 5" key="1">
    <citation type="submission" date="2024-02" db="EMBL/GenBank/DDBJ databases">
        <title>New thermophilic sulfur-oxidizing bacteria from a hot springs of the Uzon caldera (Kamchatka, Russia).</title>
        <authorList>
            <person name="Dukat A.M."/>
            <person name="Elcheninov A.G."/>
            <person name="Frolov E.N."/>
        </authorList>
    </citation>
    <scope>NUCLEOTIDE SEQUENCE [LARGE SCALE GENOMIC DNA]</scope>
    <source>
        <strain evidence="4 5">AK1</strain>
    </source>
</reference>
<dbReference type="Pfam" id="PF00563">
    <property type="entry name" value="EAL"/>
    <property type="match status" value="1"/>
</dbReference>
<dbReference type="SMART" id="SM00267">
    <property type="entry name" value="GGDEF"/>
    <property type="match status" value="1"/>
</dbReference>
<name>A0ABV0EIU2_9BURK</name>
<dbReference type="SUPFAM" id="SSF55073">
    <property type="entry name" value="Nucleotide cyclase"/>
    <property type="match status" value="1"/>
</dbReference>
<dbReference type="InterPro" id="IPR029787">
    <property type="entry name" value="Nucleotide_cyclase"/>
</dbReference>
<dbReference type="InterPro" id="IPR050706">
    <property type="entry name" value="Cyclic-di-GMP_PDE-like"/>
</dbReference>
<dbReference type="EC" id="3.1.4.52" evidence="4"/>
<dbReference type="PANTHER" id="PTHR33121:SF70">
    <property type="entry name" value="SIGNALING PROTEIN YKOW"/>
    <property type="match status" value="1"/>
</dbReference>
<dbReference type="Pfam" id="PF00990">
    <property type="entry name" value="GGDEF"/>
    <property type="match status" value="1"/>
</dbReference>
<dbReference type="InterPro" id="IPR000160">
    <property type="entry name" value="GGDEF_dom"/>
</dbReference>
<accession>A0ABV0EIU2</accession>
<dbReference type="Proteomes" id="UP001482231">
    <property type="component" value="Unassembled WGS sequence"/>
</dbReference>
<dbReference type="NCBIfam" id="TIGR00254">
    <property type="entry name" value="GGDEF"/>
    <property type="match status" value="1"/>
</dbReference>
<evidence type="ECO:0000313" key="4">
    <source>
        <dbReference type="EMBL" id="MEO1767930.1"/>
    </source>
</evidence>
<dbReference type="CDD" id="cd01948">
    <property type="entry name" value="EAL"/>
    <property type="match status" value="1"/>
</dbReference>
<feature type="transmembrane region" description="Helical" evidence="1">
    <location>
        <begin position="12"/>
        <end position="30"/>
    </location>
</feature>
<keyword evidence="5" id="KW-1185">Reference proteome</keyword>
<gene>
    <name evidence="4" type="ORF">V6E02_11985</name>
</gene>
<dbReference type="CDD" id="cd01949">
    <property type="entry name" value="GGDEF"/>
    <property type="match status" value="1"/>
</dbReference>
<keyword evidence="1" id="KW-0812">Transmembrane</keyword>
<keyword evidence="4" id="KW-0378">Hydrolase</keyword>
<organism evidence="4 5">
    <name type="scientific">Thiobacter aerophilum</name>
    <dbReference type="NCBI Taxonomy" id="3121275"/>
    <lineage>
        <taxon>Bacteria</taxon>
        <taxon>Pseudomonadati</taxon>
        <taxon>Pseudomonadota</taxon>
        <taxon>Betaproteobacteria</taxon>
        <taxon>Burkholderiales</taxon>
        <taxon>Thiobacteraceae</taxon>
        <taxon>Thiobacter</taxon>
    </lineage>
</organism>
<sequence length="763" mass="85065">MAISLSFRTRLFAAYLLVLLLGLFLAFWAIRSGEQVRTAALAVAERDALALRAMTGLQRDLREQEALLYAAYVDGVLSESRFAEMERRCSQGLEVLRHQGSVKTREVEQAYAELRQAVRALAAALAESPPDHRAARAALARASSQVARIDLALRAIVADTERRLDQAVRQVEARALRMQLMVGLLAAAIFIVSLFVGHYIDGYLREQRERQLLAEFPERNPQPVIRLSPSGAVLYANPATTRLLARIGAAQDDARSLLPPDLLERLDILRGGQDQVEFQAYEVVPGVYLECHLYWLADLQVFHVYVVDVTERRLAEESRIRQAYHDPVTDLPNRRMFQETVQSILYAPDRPSVRAALVLLGLDRFKFVVDSLGHVVGDDLLRAVGARLGETLAAQREHVQGAKLYHFGADRFCVLLPAYPKEELPVLLAEKLLEAMRKPFYVAGREFNLAASVGISVFPLDGEEGATLVRNAEAALERAHKHGGDRLECYTRDMNERAEEWLQLENELRHAEELGELRVFYHPQLDVASGRVIGMEALLRWQHPRRGLLTPAEFLHLAEESELITRLGIWMLRKACDQIRRWCDQGLDCLVVAVNVSARQFALTTLPDQVAQVLHDTGLVAAHLEIEITETTAMQDVARTTAVLHRLKGLGVGLAVDDFGTGFSSLTYLKRFPLDKLKIDQSFIQHLPEDEDDAAIVRSVINLGHSLGLKVLAEGVESEAQLTWLRGAGCDSYQGHLAAPPLDAAAFERFVQTRGLKRAPAAG</sequence>
<keyword evidence="4" id="KW-0548">Nucleotidyltransferase</keyword>
<dbReference type="SUPFAM" id="SSF141868">
    <property type="entry name" value="EAL domain-like"/>
    <property type="match status" value="1"/>
</dbReference>
<dbReference type="PROSITE" id="PS50883">
    <property type="entry name" value="EAL"/>
    <property type="match status" value="1"/>
</dbReference>
<feature type="transmembrane region" description="Helical" evidence="1">
    <location>
        <begin position="180"/>
        <end position="200"/>
    </location>
</feature>
<feature type="domain" description="GGDEF" evidence="3">
    <location>
        <begin position="353"/>
        <end position="492"/>
    </location>
</feature>
<keyword evidence="1" id="KW-0472">Membrane</keyword>
<dbReference type="Gene3D" id="3.30.70.270">
    <property type="match status" value="1"/>
</dbReference>
<evidence type="ECO:0000313" key="5">
    <source>
        <dbReference type="Proteomes" id="UP001482231"/>
    </source>
</evidence>
<comment type="caution">
    <text evidence="4">The sequence shown here is derived from an EMBL/GenBank/DDBJ whole genome shotgun (WGS) entry which is preliminary data.</text>
</comment>
<dbReference type="PANTHER" id="PTHR33121">
    <property type="entry name" value="CYCLIC DI-GMP PHOSPHODIESTERASE PDEF"/>
    <property type="match status" value="1"/>
</dbReference>
<dbReference type="GO" id="GO:0071111">
    <property type="term" value="F:cyclic-guanylate-specific phosphodiesterase activity"/>
    <property type="evidence" value="ECO:0007669"/>
    <property type="project" value="UniProtKB-EC"/>
</dbReference>
<evidence type="ECO:0000259" key="3">
    <source>
        <dbReference type="PROSITE" id="PS50887"/>
    </source>
</evidence>
<feature type="domain" description="EAL" evidence="2">
    <location>
        <begin position="501"/>
        <end position="755"/>
    </location>
</feature>
<dbReference type="Gene3D" id="3.20.20.450">
    <property type="entry name" value="EAL domain"/>
    <property type="match status" value="1"/>
</dbReference>